<protein>
    <submittedName>
        <fullName evidence="2">Uncharacterized protein</fullName>
    </submittedName>
</protein>
<evidence type="ECO:0000313" key="2">
    <source>
        <dbReference type="EnsemblPlants" id="OB12G11820.1"/>
    </source>
</evidence>
<proteinExistence type="predicted"/>
<dbReference type="HOGENOM" id="CLU_1380003_0_0_1"/>
<accession>J3NB24</accession>
<dbReference type="eggNOG" id="KOG0017">
    <property type="taxonomic scope" value="Eukaryota"/>
</dbReference>
<dbReference type="AlphaFoldDB" id="J3NB24"/>
<evidence type="ECO:0000313" key="3">
    <source>
        <dbReference type="Proteomes" id="UP000006038"/>
    </source>
</evidence>
<reference evidence="2" key="2">
    <citation type="submission" date="2013-04" db="UniProtKB">
        <authorList>
            <consortium name="EnsemblPlants"/>
        </authorList>
    </citation>
    <scope>IDENTIFICATION</scope>
</reference>
<reference evidence="2" key="1">
    <citation type="journal article" date="2013" name="Nat. Commun.">
        <title>Whole-genome sequencing of Oryza brachyantha reveals mechanisms underlying Oryza genome evolution.</title>
        <authorList>
            <person name="Chen J."/>
            <person name="Huang Q."/>
            <person name="Gao D."/>
            <person name="Wang J."/>
            <person name="Lang Y."/>
            <person name="Liu T."/>
            <person name="Li B."/>
            <person name="Bai Z."/>
            <person name="Luis Goicoechea J."/>
            <person name="Liang C."/>
            <person name="Chen C."/>
            <person name="Zhang W."/>
            <person name="Sun S."/>
            <person name="Liao Y."/>
            <person name="Zhang X."/>
            <person name="Yang L."/>
            <person name="Song C."/>
            <person name="Wang M."/>
            <person name="Shi J."/>
            <person name="Liu G."/>
            <person name="Liu J."/>
            <person name="Zhou H."/>
            <person name="Zhou W."/>
            <person name="Yu Q."/>
            <person name="An N."/>
            <person name="Chen Y."/>
            <person name="Cai Q."/>
            <person name="Wang B."/>
            <person name="Liu B."/>
            <person name="Min J."/>
            <person name="Huang Y."/>
            <person name="Wu H."/>
            <person name="Li Z."/>
            <person name="Zhang Y."/>
            <person name="Yin Y."/>
            <person name="Song W."/>
            <person name="Jiang J."/>
            <person name="Jackson S.A."/>
            <person name="Wing R.A."/>
            <person name="Wang J."/>
            <person name="Chen M."/>
        </authorList>
    </citation>
    <scope>NUCLEOTIDE SEQUENCE [LARGE SCALE GENOMIC DNA]</scope>
    <source>
        <strain evidence="2">cv. IRGC 101232</strain>
    </source>
</reference>
<organism evidence="2">
    <name type="scientific">Oryza brachyantha</name>
    <name type="common">malo sina</name>
    <dbReference type="NCBI Taxonomy" id="4533"/>
    <lineage>
        <taxon>Eukaryota</taxon>
        <taxon>Viridiplantae</taxon>
        <taxon>Streptophyta</taxon>
        <taxon>Embryophyta</taxon>
        <taxon>Tracheophyta</taxon>
        <taxon>Spermatophyta</taxon>
        <taxon>Magnoliopsida</taxon>
        <taxon>Liliopsida</taxon>
        <taxon>Poales</taxon>
        <taxon>Poaceae</taxon>
        <taxon>BOP clade</taxon>
        <taxon>Oryzoideae</taxon>
        <taxon>Oryzeae</taxon>
        <taxon>Oryzinae</taxon>
        <taxon>Oryza</taxon>
    </lineage>
</organism>
<sequence length="198" mass="22012">MRIGMDRVRKANAQRVRREYEAIAFKDGEGVDDFAMRLNGLVSQLATLGDPEPANKVVEKYLRVASSRFYQLVLSIETLLDVSTLSVEDITGRLKMAENKPAEITKASDSGEKLYLTAEEWMTTPVCLREARKRRTTDLLDNALEHNLTATVAAVPRSARGRSRRSASSATASGGHRTRTPLMRALIPNVRTDQTHAK</sequence>
<evidence type="ECO:0000256" key="1">
    <source>
        <dbReference type="SAM" id="MobiDB-lite"/>
    </source>
</evidence>
<dbReference type="Proteomes" id="UP000006038">
    <property type="component" value="Chromosome 12"/>
</dbReference>
<dbReference type="Gramene" id="OB12G11820.1">
    <property type="protein sequence ID" value="OB12G11820.1"/>
    <property type="gene ID" value="OB12G11820"/>
</dbReference>
<keyword evidence="3" id="KW-1185">Reference proteome</keyword>
<feature type="compositionally biased region" description="Low complexity" evidence="1">
    <location>
        <begin position="166"/>
        <end position="175"/>
    </location>
</feature>
<feature type="region of interest" description="Disordered" evidence="1">
    <location>
        <begin position="156"/>
        <end position="198"/>
    </location>
</feature>
<name>J3NB24_ORYBR</name>
<dbReference type="EnsemblPlants" id="OB12G11820.1">
    <property type="protein sequence ID" value="OB12G11820.1"/>
    <property type="gene ID" value="OB12G11820"/>
</dbReference>